<gene>
    <name evidence="1" type="ORF">NKR23_g12568</name>
</gene>
<comment type="caution">
    <text evidence="1">The sequence shown here is derived from an EMBL/GenBank/DDBJ whole genome shotgun (WGS) entry which is preliminary data.</text>
</comment>
<sequence length="144" mass="17061">MWLLVCCERGLSSLRMLGWLLHVWHICWLWGHRYDLRRLPVQFDRLRLDSILRNRQSFLHDVRLAPGANKNRLRMCGLALQYLDDGGCHINFKPLNAYYGWISKFFEFYSINTIDKQSKPRYLDVCYPDLSHENSLLTISDGAL</sequence>
<protein>
    <submittedName>
        <fullName evidence="1">Uncharacterized protein</fullName>
    </submittedName>
</protein>
<dbReference type="EMBL" id="JANBVO010000247">
    <property type="protein sequence ID" value="KAJ9129292.1"/>
    <property type="molecule type" value="Genomic_DNA"/>
</dbReference>
<evidence type="ECO:0000313" key="2">
    <source>
        <dbReference type="Proteomes" id="UP001174694"/>
    </source>
</evidence>
<evidence type="ECO:0000313" key="1">
    <source>
        <dbReference type="EMBL" id="KAJ9129292.1"/>
    </source>
</evidence>
<accession>A0AA38RF96</accession>
<reference evidence="1" key="1">
    <citation type="submission" date="2022-07" db="EMBL/GenBank/DDBJ databases">
        <title>Fungi with potential for degradation of polypropylene.</title>
        <authorList>
            <person name="Gostincar C."/>
        </authorList>
    </citation>
    <scope>NUCLEOTIDE SEQUENCE</scope>
    <source>
        <strain evidence="1">EXF-13308</strain>
    </source>
</reference>
<feature type="non-terminal residue" evidence="1">
    <location>
        <position position="144"/>
    </location>
</feature>
<organism evidence="1 2">
    <name type="scientific">Pleurostoma richardsiae</name>
    <dbReference type="NCBI Taxonomy" id="41990"/>
    <lineage>
        <taxon>Eukaryota</taxon>
        <taxon>Fungi</taxon>
        <taxon>Dikarya</taxon>
        <taxon>Ascomycota</taxon>
        <taxon>Pezizomycotina</taxon>
        <taxon>Sordariomycetes</taxon>
        <taxon>Sordariomycetidae</taxon>
        <taxon>Calosphaeriales</taxon>
        <taxon>Pleurostomataceae</taxon>
        <taxon>Pleurostoma</taxon>
    </lineage>
</organism>
<dbReference type="Proteomes" id="UP001174694">
    <property type="component" value="Unassembled WGS sequence"/>
</dbReference>
<dbReference type="AlphaFoldDB" id="A0AA38RF96"/>
<proteinExistence type="predicted"/>
<name>A0AA38RF96_9PEZI</name>
<keyword evidence="2" id="KW-1185">Reference proteome</keyword>